<evidence type="ECO:0000256" key="1">
    <source>
        <dbReference type="SAM" id="MobiDB-lite"/>
    </source>
</evidence>
<feature type="transmembrane region" description="Helical" evidence="2">
    <location>
        <begin position="155"/>
        <end position="181"/>
    </location>
</feature>
<feature type="transmembrane region" description="Helical" evidence="2">
    <location>
        <begin position="47"/>
        <end position="72"/>
    </location>
</feature>
<evidence type="ECO:0000313" key="3">
    <source>
        <dbReference type="EMBL" id="KAJ7364802.1"/>
    </source>
</evidence>
<keyword evidence="4" id="KW-1185">Reference proteome</keyword>
<name>A0AAD7AQ78_9AGAR</name>
<sequence length="310" mass="34177">MPSEPTKAEAYILGGWDLGLCFSLFLQGVLCAQFAHYTSLNKRDSIWMRLFVAGLALMTTLKSLHSLVLMWIQNVTTFGDLETGSNLWHTHWLSKLTLILEAITAFYIQMFFCRRLWVISRNAYLVAVCTILFLAGLISSAIATFYIYTNATELMVIWVGVHLGVILCGDLVLTGSTIFYLPPHHVHPQLSTAGNTPGKWNLHLGETVTLTIKPQSAAPAALCALTNFAGHTVQITMKTRAPGLILLAFVTSMVLPYLYAWSAMWTLNSREGISVGSSHSETTQGQHQGNLEPMTKVETGHLDSSPESMV</sequence>
<protein>
    <submittedName>
        <fullName evidence="3">Uncharacterized protein</fullName>
    </submittedName>
</protein>
<evidence type="ECO:0000256" key="2">
    <source>
        <dbReference type="SAM" id="Phobius"/>
    </source>
</evidence>
<gene>
    <name evidence="3" type="ORF">DFH08DRAFT_799115</name>
</gene>
<feature type="transmembrane region" description="Helical" evidence="2">
    <location>
        <begin position="124"/>
        <end position="149"/>
    </location>
</feature>
<feature type="transmembrane region" description="Helical" evidence="2">
    <location>
        <begin position="244"/>
        <end position="262"/>
    </location>
</feature>
<feature type="region of interest" description="Disordered" evidence="1">
    <location>
        <begin position="274"/>
        <end position="310"/>
    </location>
</feature>
<dbReference type="AlphaFoldDB" id="A0AAD7AQ78"/>
<dbReference type="PANTHER" id="PTHR40465">
    <property type="entry name" value="CHROMOSOME 1, WHOLE GENOME SHOTGUN SEQUENCE"/>
    <property type="match status" value="1"/>
</dbReference>
<dbReference type="EMBL" id="JARIHO010000003">
    <property type="protein sequence ID" value="KAJ7364802.1"/>
    <property type="molecule type" value="Genomic_DNA"/>
</dbReference>
<feature type="compositionally biased region" description="Polar residues" evidence="1">
    <location>
        <begin position="274"/>
        <end position="289"/>
    </location>
</feature>
<dbReference type="Proteomes" id="UP001218218">
    <property type="component" value="Unassembled WGS sequence"/>
</dbReference>
<feature type="transmembrane region" description="Helical" evidence="2">
    <location>
        <begin position="92"/>
        <end position="112"/>
    </location>
</feature>
<feature type="transmembrane region" description="Helical" evidence="2">
    <location>
        <begin position="12"/>
        <end position="35"/>
    </location>
</feature>
<accession>A0AAD7AQ78</accession>
<comment type="caution">
    <text evidence="3">The sequence shown here is derived from an EMBL/GenBank/DDBJ whole genome shotgun (WGS) entry which is preliminary data.</text>
</comment>
<keyword evidence="2" id="KW-0472">Membrane</keyword>
<proteinExistence type="predicted"/>
<evidence type="ECO:0000313" key="4">
    <source>
        <dbReference type="Proteomes" id="UP001218218"/>
    </source>
</evidence>
<keyword evidence="2" id="KW-0812">Transmembrane</keyword>
<keyword evidence="2" id="KW-1133">Transmembrane helix</keyword>
<reference evidence="3" key="1">
    <citation type="submission" date="2023-03" db="EMBL/GenBank/DDBJ databases">
        <title>Massive genome expansion in bonnet fungi (Mycena s.s.) driven by repeated elements and novel gene families across ecological guilds.</title>
        <authorList>
            <consortium name="Lawrence Berkeley National Laboratory"/>
            <person name="Harder C.B."/>
            <person name="Miyauchi S."/>
            <person name="Viragh M."/>
            <person name="Kuo A."/>
            <person name="Thoen E."/>
            <person name="Andreopoulos B."/>
            <person name="Lu D."/>
            <person name="Skrede I."/>
            <person name="Drula E."/>
            <person name="Henrissat B."/>
            <person name="Morin E."/>
            <person name="Kohler A."/>
            <person name="Barry K."/>
            <person name="LaButti K."/>
            <person name="Morin E."/>
            <person name="Salamov A."/>
            <person name="Lipzen A."/>
            <person name="Mereny Z."/>
            <person name="Hegedus B."/>
            <person name="Baldrian P."/>
            <person name="Stursova M."/>
            <person name="Weitz H."/>
            <person name="Taylor A."/>
            <person name="Grigoriev I.V."/>
            <person name="Nagy L.G."/>
            <person name="Martin F."/>
            <person name="Kauserud H."/>
        </authorList>
    </citation>
    <scope>NUCLEOTIDE SEQUENCE</scope>
    <source>
        <strain evidence="3">CBHHK002</strain>
    </source>
</reference>
<organism evidence="3 4">
    <name type="scientific">Mycena albidolilacea</name>
    <dbReference type="NCBI Taxonomy" id="1033008"/>
    <lineage>
        <taxon>Eukaryota</taxon>
        <taxon>Fungi</taxon>
        <taxon>Dikarya</taxon>
        <taxon>Basidiomycota</taxon>
        <taxon>Agaricomycotina</taxon>
        <taxon>Agaricomycetes</taxon>
        <taxon>Agaricomycetidae</taxon>
        <taxon>Agaricales</taxon>
        <taxon>Marasmiineae</taxon>
        <taxon>Mycenaceae</taxon>
        <taxon>Mycena</taxon>
    </lineage>
</organism>
<dbReference type="PANTHER" id="PTHR40465:SF1">
    <property type="entry name" value="DUF6534 DOMAIN-CONTAINING PROTEIN"/>
    <property type="match status" value="1"/>
</dbReference>